<keyword evidence="2" id="KW-1185">Reference proteome</keyword>
<dbReference type="Gene3D" id="3.30.160.100">
    <property type="entry name" value="Ribosome hibernation promotion factor-like"/>
    <property type="match status" value="1"/>
</dbReference>
<dbReference type="InterPro" id="IPR003489">
    <property type="entry name" value="RHF/RaiA"/>
</dbReference>
<protein>
    <submittedName>
        <fullName evidence="1">Fis family transcriptional regulator</fullName>
    </submittedName>
</protein>
<accession>A0A2S7XPA7</accession>
<dbReference type="Proteomes" id="UP000239936">
    <property type="component" value="Unassembled WGS sequence"/>
</dbReference>
<dbReference type="InterPro" id="IPR036567">
    <property type="entry name" value="RHF-like"/>
</dbReference>
<sequence>MQMKIGGDTLALDVNIRRQIESEAEKFAARFPTGQIDAQITIQEEFDPLHGHRVRCELSARVSPGCQIVVRDARKTASEAILEVFTTARRNIRRSRRQNLPATAPPITCAASAQLARY</sequence>
<dbReference type="Pfam" id="PF02482">
    <property type="entry name" value="Ribosomal_S30AE"/>
    <property type="match status" value="1"/>
</dbReference>
<evidence type="ECO:0000313" key="2">
    <source>
        <dbReference type="Proteomes" id="UP000239936"/>
    </source>
</evidence>
<dbReference type="EMBL" id="PPGH01000037">
    <property type="protein sequence ID" value="PQJ95577.1"/>
    <property type="molecule type" value="Genomic_DNA"/>
</dbReference>
<dbReference type="AlphaFoldDB" id="A0A2S7XPA7"/>
<reference evidence="1 2" key="1">
    <citation type="submission" date="2018-01" db="EMBL/GenBank/DDBJ databases">
        <title>The complete genome sequence of Chromatium okenii LaCa, a purple sulfur bacterium with a turbulent life.</title>
        <authorList>
            <person name="Luedin S.M."/>
            <person name="Liechti N."/>
            <person name="Storelli N."/>
            <person name="Danza F."/>
            <person name="Wittwer M."/>
            <person name="Pothier J.F."/>
            <person name="Tonolla M.A."/>
        </authorList>
    </citation>
    <scope>NUCLEOTIDE SEQUENCE [LARGE SCALE GENOMIC DNA]</scope>
    <source>
        <strain evidence="1 2">LaCa</strain>
    </source>
</reference>
<dbReference type="OrthoDB" id="5772188at2"/>
<name>A0A2S7XPA7_9GAMM</name>
<organism evidence="1 2">
    <name type="scientific">Chromatium okenii</name>
    <dbReference type="NCBI Taxonomy" id="61644"/>
    <lineage>
        <taxon>Bacteria</taxon>
        <taxon>Pseudomonadati</taxon>
        <taxon>Pseudomonadota</taxon>
        <taxon>Gammaproteobacteria</taxon>
        <taxon>Chromatiales</taxon>
        <taxon>Chromatiaceae</taxon>
        <taxon>Chromatium</taxon>
    </lineage>
</organism>
<gene>
    <name evidence="1" type="ORF">CXB77_15785</name>
</gene>
<evidence type="ECO:0000313" key="1">
    <source>
        <dbReference type="EMBL" id="PQJ95577.1"/>
    </source>
</evidence>
<dbReference type="SUPFAM" id="SSF69754">
    <property type="entry name" value="Ribosome binding protein Y (YfiA homologue)"/>
    <property type="match status" value="1"/>
</dbReference>
<comment type="caution">
    <text evidence="1">The sequence shown here is derived from an EMBL/GenBank/DDBJ whole genome shotgun (WGS) entry which is preliminary data.</text>
</comment>
<proteinExistence type="predicted"/>
<dbReference type="RefSeq" id="WP_105074603.1">
    <property type="nucleotide sequence ID" value="NZ_JAFLKP010000254.1"/>
</dbReference>